<dbReference type="Proteomes" id="UP000595437">
    <property type="component" value="Chromosome 17"/>
</dbReference>
<keyword evidence="2" id="KW-1185">Reference proteome</keyword>
<sequence>KYTQKCLQACKSWGGPSTTVEELNKILQERSDTAEKICAQSCLTYRDTHKADVIQQPDLFRVNNISSDDQLLKFCALLSGNDPMSGYVNLPSNKDVLKLLPSCETNQPTGDEDEERISVGMMYSLSYLK</sequence>
<protein>
    <submittedName>
        <fullName evidence="1">Uncharacterized protein</fullName>
    </submittedName>
</protein>
<dbReference type="EMBL" id="CP045906">
    <property type="protein sequence ID" value="QQP34982.1"/>
    <property type="molecule type" value="Genomic_DNA"/>
</dbReference>
<dbReference type="OrthoDB" id="8376874at2759"/>
<gene>
    <name evidence="1" type="ORF">FKW44_023068</name>
</gene>
<feature type="non-terminal residue" evidence="1">
    <location>
        <position position="129"/>
    </location>
</feature>
<organism evidence="1 2">
    <name type="scientific">Caligus rogercresseyi</name>
    <name type="common">Sea louse</name>
    <dbReference type="NCBI Taxonomy" id="217165"/>
    <lineage>
        <taxon>Eukaryota</taxon>
        <taxon>Metazoa</taxon>
        <taxon>Ecdysozoa</taxon>
        <taxon>Arthropoda</taxon>
        <taxon>Crustacea</taxon>
        <taxon>Multicrustacea</taxon>
        <taxon>Hexanauplia</taxon>
        <taxon>Copepoda</taxon>
        <taxon>Siphonostomatoida</taxon>
        <taxon>Caligidae</taxon>
        <taxon>Caligus</taxon>
    </lineage>
</organism>
<reference evidence="2" key="1">
    <citation type="submission" date="2021-01" db="EMBL/GenBank/DDBJ databases">
        <title>Caligus Genome Assembly.</title>
        <authorList>
            <person name="Gallardo-Escarate C."/>
        </authorList>
    </citation>
    <scope>NUCLEOTIDE SEQUENCE [LARGE SCALE GENOMIC DNA]</scope>
</reference>
<feature type="non-terminal residue" evidence="1">
    <location>
        <position position="1"/>
    </location>
</feature>
<accession>A0A7T8GP10</accession>
<proteinExistence type="predicted"/>
<evidence type="ECO:0000313" key="1">
    <source>
        <dbReference type="EMBL" id="QQP34982.1"/>
    </source>
</evidence>
<name>A0A7T8GP10_CALRO</name>
<evidence type="ECO:0000313" key="2">
    <source>
        <dbReference type="Proteomes" id="UP000595437"/>
    </source>
</evidence>
<dbReference type="AlphaFoldDB" id="A0A7T8GP10"/>